<dbReference type="RefSeq" id="XP_009163510.1">
    <property type="nucleotide sequence ID" value="XM_009165246.1"/>
</dbReference>
<keyword evidence="2" id="KW-1185">Reference proteome</keyword>
<evidence type="ECO:0000313" key="2">
    <source>
        <dbReference type="Proteomes" id="UP000054324"/>
    </source>
</evidence>
<dbReference type="EMBL" id="KL596631">
    <property type="protein sequence ID" value="KER32781.1"/>
    <property type="molecule type" value="Genomic_DNA"/>
</dbReference>
<dbReference type="Proteomes" id="UP000054324">
    <property type="component" value="Unassembled WGS sequence"/>
</dbReference>
<evidence type="ECO:0000313" key="1">
    <source>
        <dbReference type="EMBL" id="KER32781.1"/>
    </source>
</evidence>
<dbReference type="CTD" id="20315449"/>
<dbReference type="GeneID" id="20315449"/>
<gene>
    <name evidence="1" type="ORF">T265_01261</name>
</gene>
<accession>A0A075A0B1</accession>
<name>A0A075A0B1_OPIVI</name>
<organism evidence="1 2">
    <name type="scientific">Opisthorchis viverrini</name>
    <name type="common">Southeast Asian liver fluke</name>
    <dbReference type="NCBI Taxonomy" id="6198"/>
    <lineage>
        <taxon>Eukaryota</taxon>
        <taxon>Metazoa</taxon>
        <taxon>Spiralia</taxon>
        <taxon>Lophotrochozoa</taxon>
        <taxon>Platyhelminthes</taxon>
        <taxon>Trematoda</taxon>
        <taxon>Digenea</taxon>
        <taxon>Opisthorchiida</taxon>
        <taxon>Opisthorchiata</taxon>
        <taxon>Opisthorchiidae</taxon>
        <taxon>Opisthorchis</taxon>
    </lineage>
</organism>
<reference evidence="1 2" key="1">
    <citation type="submission" date="2013-11" db="EMBL/GenBank/DDBJ databases">
        <title>Opisthorchis viverrini - life in the bile duct.</title>
        <authorList>
            <person name="Young N.D."/>
            <person name="Nagarajan N."/>
            <person name="Lin S.J."/>
            <person name="Korhonen P.K."/>
            <person name="Jex A.R."/>
            <person name="Hall R.S."/>
            <person name="Safavi-Hemami H."/>
            <person name="Kaewkong W."/>
            <person name="Bertrand D."/>
            <person name="Gao S."/>
            <person name="Seet Q."/>
            <person name="Wongkham S."/>
            <person name="Teh B.T."/>
            <person name="Wongkham C."/>
            <person name="Intapan P.M."/>
            <person name="Maleewong W."/>
            <person name="Yang X."/>
            <person name="Hu M."/>
            <person name="Wang Z."/>
            <person name="Hofmann A."/>
            <person name="Sternberg P.W."/>
            <person name="Tan P."/>
            <person name="Wang J."/>
            <person name="Gasser R.B."/>
        </authorList>
    </citation>
    <scope>NUCLEOTIDE SEQUENCE [LARGE SCALE GENOMIC DNA]</scope>
</reference>
<proteinExistence type="predicted"/>
<dbReference type="KEGG" id="ovi:T265_01261"/>
<protein>
    <submittedName>
        <fullName evidence="1">Uncharacterized protein</fullName>
    </submittedName>
</protein>
<dbReference type="AlphaFoldDB" id="A0A075A0B1"/>
<sequence length="77" mass="9096">MDSDHAFLCCWFSLRLSCLRKTHTSRLATKNFVDLEIKQDRERESVDGSMLRKALRNRTWRSECAFTSVVSYRHNKG</sequence>